<evidence type="ECO:0000313" key="6">
    <source>
        <dbReference type="EMBL" id="OZM58079.1"/>
    </source>
</evidence>
<evidence type="ECO:0000256" key="5">
    <source>
        <dbReference type="SAM" id="Phobius"/>
    </source>
</evidence>
<protein>
    <submittedName>
        <fullName evidence="6">Spore germination protein</fullName>
    </submittedName>
</protein>
<evidence type="ECO:0000256" key="3">
    <source>
        <dbReference type="ARBA" id="ARBA00023136"/>
    </source>
</evidence>
<keyword evidence="5" id="KW-1133">Transmembrane helix</keyword>
<reference evidence="7" key="1">
    <citation type="submission" date="2017-08" db="EMBL/GenBank/DDBJ databases">
        <authorList>
            <person name="Huang Z."/>
        </authorList>
    </citation>
    <scope>NUCLEOTIDE SEQUENCE [LARGE SCALE GENOMIC DNA]</scope>
    <source>
        <strain evidence="7">SA5d-4</strain>
    </source>
</reference>
<feature type="transmembrane region" description="Helical" evidence="5">
    <location>
        <begin position="303"/>
        <end position="322"/>
    </location>
</feature>
<comment type="similarity">
    <text evidence="2 4">Belongs to the GerABKA family.</text>
</comment>
<dbReference type="GO" id="GO:0005886">
    <property type="term" value="C:plasma membrane"/>
    <property type="evidence" value="ECO:0007669"/>
    <property type="project" value="UniProtKB-SubCell"/>
</dbReference>
<dbReference type="InterPro" id="IPR004995">
    <property type="entry name" value="Spore_Ger"/>
</dbReference>
<accession>A0A263BWG5</accession>
<keyword evidence="5" id="KW-0812">Transmembrane</keyword>
<dbReference type="Pfam" id="PF03323">
    <property type="entry name" value="GerA"/>
    <property type="match status" value="1"/>
</dbReference>
<feature type="transmembrane region" description="Helical" evidence="5">
    <location>
        <begin position="395"/>
        <end position="414"/>
    </location>
</feature>
<organism evidence="6 7">
    <name type="scientific">Lottiidibacillus patelloidae</name>
    <dbReference type="NCBI Taxonomy" id="2670334"/>
    <lineage>
        <taxon>Bacteria</taxon>
        <taxon>Bacillati</taxon>
        <taxon>Bacillota</taxon>
        <taxon>Bacilli</taxon>
        <taxon>Bacillales</taxon>
        <taxon>Bacillaceae</taxon>
        <taxon>Lottiidibacillus</taxon>
    </lineage>
</organism>
<comment type="subcellular location">
    <subcellularLocation>
        <location evidence="4">Cell membrane</location>
    </subcellularLocation>
    <subcellularLocation>
        <location evidence="1">Membrane</location>
        <topology evidence="1">Multi-pass membrane protein</topology>
    </subcellularLocation>
</comment>
<keyword evidence="7" id="KW-1185">Reference proteome</keyword>
<feature type="transmembrane region" description="Helical" evidence="5">
    <location>
        <begin position="426"/>
        <end position="454"/>
    </location>
</feature>
<dbReference type="GO" id="GO:0009847">
    <property type="term" value="P:spore germination"/>
    <property type="evidence" value="ECO:0007669"/>
    <property type="project" value="UniProtKB-UniRule"/>
</dbReference>
<keyword evidence="3 4" id="KW-0472">Membrane</keyword>
<name>A0A263BWG5_9BACI</name>
<dbReference type="PANTHER" id="PTHR22550">
    <property type="entry name" value="SPORE GERMINATION PROTEIN"/>
    <property type="match status" value="1"/>
</dbReference>
<dbReference type="RefSeq" id="WP_094920393.1">
    <property type="nucleotide sequence ID" value="NZ_NPIA01000001.1"/>
</dbReference>
<reference evidence="6 7" key="2">
    <citation type="submission" date="2017-09" db="EMBL/GenBank/DDBJ databases">
        <title>Bacillus patelloidae sp. nov., isolated from the intestinal tract of a marine limpet.</title>
        <authorList>
            <person name="Liu R."/>
            <person name="Dong C."/>
            <person name="Shao Z."/>
        </authorList>
    </citation>
    <scope>NUCLEOTIDE SEQUENCE [LARGE SCALE GENOMIC DNA]</scope>
    <source>
        <strain evidence="6 7">SA5d-4</strain>
    </source>
</reference>
<evidence type="ECO:0000256" key="1">
    <source>
        <dbReference type="ARBA" id="ARBA00004141"/>
    </source>
</evidence>
<feature type="transmembrane region" description="Helical" evidence="5">
    <location>
        <begin position="368"/>
        <end position="389"/>
    </location>
</feature>
<evidence type="ECO:0000256" key="2">
    <source>
        <dbReference type="ARBA" id="ARBA00005278"/>
    </source>
</evidence>
<evidence type="ECO:0000256" key="4">
    <source>
        <dbReference type="PIRNR" id="PIRNR005690"/>
    </source>
</evidence>
<dbReference type="AlphaFoldDB" id="A0A263BWG5"/>
<dbReference type="PIRSF" id="PIRSF005690">
    <property type="entry name" value="GerBA"/>
    <property type="match status" value="1"/>
</dbReference>
<proteinExistence type="inferred from homology"/>
<gene>
    <name evidence="6" type="ORF">CIB95_00425</name>
</gene>
<comment type="caution">
    <text evidence="6">The sequence shown here is derived from an EMBL/GenBank/DDBJ whole genome shotgun (WGS) entry which is preliminary data.</text>
</comment>
<dbReference type="Proteomes" id="UP000217083">
    <property type="component" value="Unassembled WGS sequence"/>
</dbReference>
<dbReference type="InterPro" id="IPR050768">
    <property type="entry name" value="UPF0353/GerABKA_families"/>
</dbReference>
<dbReference type="EMBL" id="NPIA01000001">
    <property type="protein sequence ID" value="OZM58079.1"/>
    <property type="molecule type" value="Genomic_DNA"/>
</dbReference>
<sequence length="506" mass="56847">MFFSRKKQQNQRQMQATALTKNLNENLEMLKSEFNYPKNKDFYIKEIFIASLQKKGYLLYINGTVDVKSMEQLVIRPLINSQIKDKNEDDYPFLLHHVLTTVSGEEVQAISSIVNDLLSGHTIIIIEGEASALTISTEGFETRQIEKPANETVIKGPKESFTESASKNLSLIRKQLKNKDLVTEFVQVGKTDKQKVSLMYVQSIADDDLVNRVKKRVEEIEADAIPELSFIEQHIEERPYSLVPSCLMTERPDRAASFLREGHVIILYGPSPYALVTPITFWSLFHTGEDYYERWAYGNFIRLIRLLAVMVALLTPAIYIAATNFHPEMLPTDLLLAISATREMVPFPAILEVLIMELTFELLREAGIRIPTAIGPTIGIVGALILGQAAVDANVISPIMVIVVAITGLASFAIPEIGFSYIIRILRFGFLIAAAVVGFYGIALFMVVCLAYLASINTFGVAFLSPLAPHYPSSKDLIIRPPVWKLWLRPQNIQPKKRNRSNKPTS</sequence>
<evidence type="ECO:0000313" key="7">
    <source>
        <dbReference type="Proteomes" id="UP000217083"/>
    </source>
</evidence>
<dbReference type="PANTHER" id="PTHR22550:SF5">
    <property type="entry name" value="LEUCINE ZIPPER PROTEIN 4"/>
    <property type="match status" value="1"/>
</dbReference>